<keyword evidence="2" id="KW-0472">Membrane</keyword>
<dbReference type="RefSeq" id="WP_189417334.1">
    <property type="nucleotide sequence ID" value="NZ_BMYZ01000001.1"/>
</dbReference>
<gene>
    <name evidence="6" type="primary">fecA</name>
    <name evidence="6" type="ORF">GCM10011613_15580</name>
</gene>
<dbReference type="SUPFAM" id="SSF56935">
    <property type="entry name" value="Porins"/>
    <property type="match status" value="1"/>
</dbReference>
<evidence type="ECO:0000256" key="2">
    <source>
        <dbReference type="ARBA" id="ARBA00023136"/>
    </source>
</evidence>
<keyword evidence="4" id="KW-0732">Signal</keyword>
<feature type="signal peptide" evidence="4">
    <location>
        <begin position="1"/>
        <end position="29"/>
    </location>
</feature>
<dbReference type="InterPro" id="IPR010104">
    <property type="entry name" value="TonB_rcpt_bac"/>
</dbReference>
<dbReference type="Proteomes" id="UP000619761">
    <property type="component" value="Unassembled WGS sequence"/>
</dbReference>
<evidence type="ECO:0000313" key="7">
    <source>
        <dbReference type="Proteomes" id="UP000619761"/>
    </source>
</evidence>
<feature type="domain" description="TonB-dependent receptor plug" evidence="5">
    <location>
        <begin position="52"/>
        <end position="165"/>
    </location>
</feature>
<comment type="caution">
    <text evidence="6">The sequence shown here is derived from an EMBL/GenBank/DDBJ whole genome shotgun (WGS) entry which is preliminary data.</text>
</comment>
<dbReference type="InterPro" id="IPR012910">
    <property type="entry name" value="Plug_dom"/>
</dbReference>
<dbReference type="PANTHER" id="PTHR40980:SF3">
    <property type="entry name" value="TONB-DEPENDENT RECEPTOR-LIKE BETA-BARREL DOMAIN-CONTAINING PROTEIN"/>
    <property type="match status" value="1"/>
</dbReference>
<protein>
    <submittedName>
        <fullName evidence="6">TonB-dependent receptor</fullName>
    </submittedName>
</protein>
<organism evidence="6 7">
    <name type="scientific">Cellvibrio zantedeschiae</name>
    <dbReference type="NCBI Taxonomy" id="1237077"/>
    <lineage>
        <taxon>Bacteria</taxon>
        <taxon>Pseudomonadati</taxon>
        <taxon>Pseudomonadota</taxon>
        <taxon>Gammaproteobacteria</taxon>
        <taxon>Cellvibrionales</taxon>
        <taxon>Cellvibrionaceae</taxon>
        <taxon>Cellvibrio</taxon>
    </lineage>
</organism>
<reference evidence="7" key="1">
    <citation type="journal article" date="2019" name="Int. J. Syst. Evol. Microbiol.">
        <title>The Global Catalogue of Microorganisms (GCM) 10K type strain sequencing project: providing services to taxonomists for standard genome sequencing and annotation.</title>
        <authorList>
            <consortium name="The Broad Institute Genomics Platform"/>
            <consortium name="The Broad Institute Genome Sequencing Center for Infectious Disease"/>
            <person name="Wu L."/>
            <person name="Ma J."/>
        </authorList>
    </citation>
    <scope>NUCLEOTIDE SEQUENCE [LARGE SCALE GENOMIC DNA]</scope>
    <source>
        <strain evidence="7">KCTC 32239</strain>
    </source>
</reference>
<keyword evidence="6" id="KW-0675">Receptor</keyword>
<evidence type="ECO:0000256" key="3">
    <source>
        <dbReference type="ARBA" id="ARBA00023237"/>
    </source>
</evidence>
<keyword evidence="3" id="KW-0998">Cell outer membrane</keyword>
<dbReference type="InterPro" id="IPR037066">
    <property type="entry name" value="Plug_dom_sf"/>
</dbReference>
<dbReference type="Gene3D" id="2.170.130.10">
    <property type="entry name" value="TonB-dependent receptor, plug domain"/>
    <property type="match status" value="1"/>
</dbReference>
<evidence type="ECO:0000256" key="1">
    <source>
        <dbReference type="ARBA" id="ARBA00004442"/>
    </source>
</evidence>
<evidence type="ECO:0000313" key="6">
    <source>
        <dbReference type="EMBL" id="GGY71635.1"/>
    </source>
</evidence>
<feature type="chain" id="PRO_5046026416" evidence="4">
    <location>
        <begin position="30"/>
        <end position="1000"/>
    </location>
</feature>
<evidence type="ECO:0000259" key="5">
    <source>
        <dbReference type="Pfam" id="PF07715"/>
    </source>
</evidence>
<keyword evidence="7" id="KW-1185">Reference proteome</keyword>
<sequence length="1000" mass="107662">MYKTVSFKKKLLATLVASSSLGLSGFAFAQDDAEEIVVTGIKASMARAMDIKQDSVGVVDAITAEDMGKFPDTNLAESLQRITGVSISRSNGEGSQVTIRGFGADYNLITLNGRAMPGATANRTGGGTPSSRSFDFANIASESIAAVEVYKTGRADISSGGIGGTINIKTPHPLDNNGFKASVGGKLVSDSTNINGDDVTPELSGIVSWSDETFGVALTASHQKRDSANIGAFVSNWNDTAIWHTADTTHAYLPNTPASAIKNAPSEGQSYSVPTDIRYQITDVTQTRDNAQLTLQYSPVENVVGTLDYTYARRTDHTQRGEQSIWFQGGSYDAVTFDSGAVKTATFVAQNGAGGGGGHGLAVQDGQMKDELKSTGANIKWDVNDALTLSVDGHHSEAVSGPDTPEGYNWVNVGITAPVMGGYQATFNDSLPIQSFTFKERATGPNVNGKYDADDISSQIMQMFSAQQKVTINQFKVDGDLSLDKNTINFGLESRNTEQNASNGFTQTTMGDWGITNPGDVPNELVRAINFPSAFEDYNTKGATTTAFTGNGRAIGQWAIKQYANQPGGGKAHFTADPVNNETIEENIRSIYVQWNREGEVAGMKTHAALGLRYEATDVMSSALTRLPLSLTWESNNDFHYNRQASQTSFSQKATYSHTLPNLDFDIQLTEGVKGRVSFNETIGRPTYNNLSSAVTLNNPSGATIPSIPGQRVTASAGDPSILPLKSQNFDASIEWYYADASYVSIGVFEKHVENFVGTQQINKNWFGLQDPTQGASVTAARAALAAMGLDGSDDTRLFTMTALIEAGKQGTYQDNQAFWDAAEPLYDVNSKADSPLLIYRTTVPFNDKSAKIHGAEFAVQHFFGETGFGVSANYTKVSGDIGYDVLLDPTQNQFALTGLSDTANASLIYENYGFTSRISYNWRDEFLAAAGQTPTFVEAFSQIDFNISYAVPQFEGLSVSLEGINVTGENFRSHARTKNQLVGLQDLGARYNLGVRYNF</sequence>
<evidence type="ECO:0000256" key="4">
    <source>
        <dbReference type="SAM" id="SignalP"/>
    </source>
</evidence>
<dbReference type="InterPro" id="IPR036942">
    <property type="entry name" value="Beta-barrel_TonB_sf"/>
</dbReference>
<dbReference type="Pfam" id="PF07715">
    <property type="entry name" value="Plug"/>
    <property type="match status" value="1"/>
</dbReference>
<name>A0ABQ3AZU0_9GAMM</name>
<dbReference type="Gene3D" id="2.40.170.20">
    <property type="entry name" value="TonB-dependent receptor, beta-barrel domain"/>
    <property type="match status" value="1"/>
</dbReference>
<comment type="subcellular location">
    <subcellularLocation>
        <location evidence="1">Cell outer membrane</location>
    </subcellularLocation>
</comment>
<accession>A0ABQ3AZU0</accession>
<dbReference type="EMBL" id="BMYZ01000001">
    <property type="protein sequence ID" value="GGY71635.1"/>
    <property type="molecule type" value="Genomic_DNA"/>
</dbReference>
<dbReference type="PANTHER" id="PTHR40980">
    <property type="entry name" value="PLUG DOMAIN-CONTAINING PROTEIN"/>
    <property type="match status" value="1"/>
</dbReference>
<dbReference type="NCBIfam" id="TIGR01782">
    <property type="entry name" value="TonB-Xanth-Caul"/>
    <property type="match status" value="1"/>
</dbReference>
<proteinExistence type="predicted"/>